<evidence type="ECO:0000313" key="3">
    <source>
        <dbReference type="Proteomes" id="UP000611554"/>
    </source>
</evidence>
<accession>A0ABQ2RMG5</accession>
<evidence type="ECO:0000259" key="1">
    <source>
        <dbReference type="PROSITE" id="PS51725"/>
    </source>
</evidence>
<reference evidence="3" key="1">
    <citation type="journal article" date="2019" name="Int. J. Syst. Evol. Microbiol.">
        <title>The Global Catalogue of Microorganisms (GCM) 10K type strain sequencing project: providing services to taxonomists for standard genome sequencing and annotation.</title>
        <authorList>
            <consortium name="The Broad Institute Genomics Platform"/>
            <consortium name="The Broad Institute Genome Sequencing Center for Infectious Disease"/>
            <person name="Wu L."/>
            <person name="Ma J."/>
        </authorList>
    </citation>
    <scope>NUCLEOTIDE SEQUENCE [LARGE SCALE GENOMIC DNA]</scope>
    <source>
        <strain evidence="3">JCM 3115</strain>
    </source>
</reference>
<proteinExistence type="predicted"/>
<gene>
    <name evidence="2" type="ORF">GCM10010140_75180</name>
</gene>
<dbReference type="InterPro" id="IPR007138">
    <property type="entry name" value="ABM_dom"/>
</dbReference>
<name>A0ABQ2RMG5_9ACTN</name>
<dbReference type="Pfam" id="PF03992">
    <property type="entry name" value="ABM"/>
    <property type="match status" value="1"/>
</dbReference>
<comment type="caution">
    <text evidence="2">The sequence shown here is derived from an EMBL/GenBank/DDBJ whole genome shotgun (WGS) entry which is preliminary data.</text>
</comment>
<dbReference type="Gene3D" id="3.30.70.100">
    <property type="match status" value="1"/>
</dbReference>
<sequence length="97" mass="11578">MIVEYIRYRVPDPGEFEAAYQRAVVPLGKSPWCLDYELSKCTEAADTYILRIVWTSEEDHMQGFRRSEFFGEFFTEIRPYVSDIEEMRHYRPVITKA</sequence>
<dbReference type="EMBL" id="BMQJ01000035">
    <property type="protein sequence ID" value="GGQ34097.1"/>
    <property type="molecule type" value="Genomic_DNA"/>
</dbReference>
<protein>
    <recommendedName>
        <fullName evidence="1">ABM domain-containing protein</fullName>
    </recommendedName>
</protein>
<dbReference type="SUPFAM" id="SSF54909">
    <property type="entry name" value="Dimeric alpha+beta barrel"/>
    <property type="match status" value="1"/>
</dbReference>
<keyword evidence="3" id="KW-1185">Reference proteome</keyword>
<dbReference type="InterPro" id="IPR011008">
    <property type="entry name" value="Dimeric_a/b-barrel"/>
</dbReference>
<dbReference type="RefSeq" id="WP_189251164.1">
    <property type="nucleotide sequence ID" value="NZ_BMQJ01000035.1"/>
</dbReference>
<organism evidence="2 3">
    <name type="scientific">Streptosporangium pseudovulgare</name>
    <dbReference type="NCBI Taxonomy" id="35765"/>
    <lineage>
        <taxon>Bacteria</taxon>
        <taxon>Bacillati</taxon>
        <taxon>Actinomycetota</taxon>
        <taxon>Actinomycetes</taxon>
        <taxon>Streptosporangiales</taxon>
        <taxon>Streptosporangiaceae</taxon>
        <taxon>Streptosporangium</taxon>
    </lineage>
</organism>
<feature type="domain" description="ABM" evidence="1">
    <location>
        <begin position="1"/>
        <end position="94"/>
    </location>
</feature>
<evidence type="ECO:0000313" key="2">
    <source>
        <dbReference type="EMBL" id="GGQ34097.1"/>
    </source>
</evidence>
<dbReference type="PROSITE" id="PS51725">
    <property type="entry name" value="ABM"/>
    <property type="match status" value="1"/>
</dbReference>
<dbReference type="Proteomes" id="UP000611554">
    <property type="component" value="Unassembled WGS sequence"/>
</dbReference>